<dbReference type="OrthoDB" id="1695579at2759"/>
<dbReference type="SMART" id="SM00432">
    <property type="entry name" value="MADS"/>
    <property type="match status" value="1"/>
</dbReference>
<dbReference type="InterPro" id="IPR036879">
    <property type="entry name" value="TF_MADSbox_sf"/>
</dbReference>
<evidence type="ECO:0000256" key="1">
    <source>
        <dbReference type="ARBA" id="ARBA00004123"/>
    </source>
</evidence>
<evidence type="ECO:0000259" key="6">
    <source>
        <dbReference type="PROSITE" id="PS50066"/>
    </source>
</evidence>
<dbReference type="PANTHER" id="PTHR11945:SF387">
    <property type="entry name" value="AGAMOUS-LIKE MADS-BOX PROTEIN AGL80"/>
    <property type="match status" value="1"/>
</dbReference>
<dbReference type="Gene3D" id="3.40.1810.10">
    <property type="entry name" value="Transcription factor, MADS-box"/>
    <property type="match status" value="1"/>
</dbReference>
<dbReference type="EMBL" id="JABEZY010000003">
    <property type="protein sequence ID" value="MBA0735499.1"/>
    <property type="molecule type" value="Genomic_DNA"/>
</dbReference>
<name>A0A7J9BH77_GOSGO</name>
<proteinExistence type="predicted"/>
<keyword evidence="3" id="KW-0238">DNA-binding</keyword>
<sequence length="104" mass="12390">MIRTKVKLTYITNDSSRKATYKKRKKGLMEKVSELSTYCGIDTCAIMRSPYDSQPEVWPSLLRFEQVLSKFKMILKMEQRKNMVNQERFLSQRIVKVVEQIKKH</sequence>
<dbReference type="Proteomes" id="UP000593579">
    <property type="component" value="Unassembled WGS sequence"/>
</dbReference>
<dbReference type="InterPro" id="IPR033897">
    <property type="entry name" value="SRF-like_MADS-box"/>
</dbReference>
<evidence type="ECO:0000256" key="2">
    <source>
        <dbReference type="ARBA" id="ARBA00023015"/>
    </source>
</evidence>
<keyword evidence="8" id="KW-1185">Reference proteome</keyword>
<evidence type="ECO:0000256" key="5">
    <source>
        <dbReference type="ARBA" id="ARBA00023242"/>
    </source>
</evidence>
<feature type="domain" description="MADS-box" evidence="6">
    <location>
        <begin position="1"/>
        <end position="49"/>
    </location>
</feature>
<evidence type="ECO:0000256" key="3">
    <source>
        <dbReference type="ARBA" id="ARBA00023125"/>
    </source>
</evidence>
<dbReference type="PRINTS" id="PR00404">
    <property type="entry name" value="MADSDOMAIN"/>
</dbReference>
<organism evidence="7 8">
    <name type="scientific">Gossypium gossypioides</name>
    <name type="common">Mexican cotton</name>
    <name type="synonym">Selera gossypioides</name>
    <dbReference type="NCBI Taxonomy" id="34282"/>
    <lineage>
        <taxon>Eukaryota</taxon>
        <taxon>Viridiplantae</taxon>
        <taxon>Streptophyta</taxon>
        <taxon>Embryophyta</taxon>
        <taxon>Tracheophyta</taxon>
        <taxon>Spermatophyta</taxon>
        <taxon>Magnoliopsida</taxon>
        <taxon>eudicotyledons</taxon>
        <taxon>Gunneridae</taxon>
        <taxon>Pentapetalae</taxon>
        <taxon>rosids</taxon>
        <taxon>malvids</taxon>
        <taxon>Malvales</taxon>
        <taxon>Malvaceae</taxon>
        <taxon>Malvoideae</taxon>
        <taxon>Gossypium</taxon>
    </lineage>
</organism>
<gene>
    <name evidence="7" type="ORF">Gogos_019344</name>
</gene>
<dbReference type="GO" id="GO:0000978">
    <property type="term" value="F:RNA polymerase II cis-regulatory region sequence-specific DNA binding"/>
    <property type="evidence" value="ECO:0007669"/>
    <property type="project" value="TreeGrafter"/>
</dbReference>
<dbReference type="GO" id="GO:0005634">
    <property type="term" value="C:nucleus"/>
    <property type="evidence" value="ECO:0007669"/>
    <property type="project" value="UniProtKB-SubCell"/>
</dbReference>
<reference evidence="7 8" key="1">
    <citation type="journal article" date="2019" name="Genome Biol. Evol.">
        <title>Insights into the evolution of the New World diploid cottons (Gossypium, subgenus Houzingenia) based on genome sequencing.</title>
        <authorList>
            <person name="Grover C.E."/>
            <person name="Arick M.A. 2nd"/>
            <person name="Thrash A."/>
            <person name="Conover J.L."/>
            <person name="Sanders W.S."/>
            <person name="Peterson D.G."/>
            <person name="Frelichowski J.E."/>
            <person name="Scheffler J.A."/>
            <person name="Scheffler B.E."/>
            <person name="Wendel J.F."/>
        </authorList>
    </citation>
    <scope>NUCLEOTIDE SEQUENCE [LARGE SCALE GENOMIC DNA]</scope>
    <source>
        <strain evidence="7">5</strain>
        <tissue evidence="7">Leaf</tissue>
    </source>
</reference>
<evidence type="ECO:0000313" key="7">
    <source>
        <dbReference type="EMBL" id="MBA0735499.1"/>
    </source>
</evidence>
<dbReference type="GO" id="GO:0046983">
    <property type="term" value="F:protein dimerization activity"/>
    <property type="evidence" value="ECO:0007669"/>
    <property type="project" value="InterPro"/>
</dbReference>
<dbReference type="Pfam" id="PF00319">
    <property type="entry name" value="SRF-TF"/>
    <property type="match status" value="1"/>
</dbReference>
<dbReference type="AlphaFoldDB" id="A0A7J9BH77"/>
<keyword evidence="5" id="KW-0539">Nucleus</keyword>
<comment type="caution">
    <text evidence="7">The sequence shown here is derived from an EMBL/GenBank/DDBJ whole genome shotgun (WGS) entry which is preliminary data.</text>
</comment>
<keyword evidence="4" id="KW-0804">Transcription</keyword>
<comment type="subcellular location">
    <subcellularLocation>
        <location evidence="1">Nucleus</location>
    </subcellularLocation>
</comment>
<evidence type="ECO:0000256" key="4">
    <source>
        <dbReference type="ARBA" id="ARBA00023163"/>
    </source>
</evidence>
<dbReference type="GO" id="GO:0000981">
    <property type="term" value="F:DNA-binding transcription factor activity, RNA polymerase II-specific"/>
    <property type="evidence" value="ECO:0007669"/>
    <property type="project" value="InterPro"/>
</dbReference>
<keyword evidence="2" id="KW-0805">Transcription regulation</keyword>
<evidence type="ECO:0000313" key="8">
    <source>
        <dbReference type="Proteomes" id="UP000593579"/>
    </source>
</evidence>
<dbReference type="SUPFAM" id="SSF55455">
    <property type="entry name" value="SRF-like"/>
    <property type="match status" value="1"/>
</dbReference>
<dbReference type="GO" id="GO:0045944">
    <property type="term" value="P:positive regulation of transcription by RNA polymerase II"/>
    <property type="evidence" value="ECO:0007669"/>
    <property type="project" value="InterPro"/>
</dbReference>
<accession>A0A7J9BH77</accession>
<dbReference type="CDD" id="cd00266">
    <property type="entry name" value="MADS_SRF_like"/>
    <property type="match status" value="1"/>
</dbReference>
<dbReference type="FunFam" id="3.40.1810.10:FF:000018">
    <property type="entry name" value="agamous-like MADS-box protein AGL80"/>
    <property type="match status" value="1"/>
</dbReference>
<dbReference type="PANTHER" id="PTHR11945">
    <property type="entry name" value="MADS BOX PROTEIN"/>
    <property type="match status" value="1"/>
</dbReference>
<dbReference type="InterPro" id="IPR002100">
    <property type="entry name" value="TF_MADSbox"/>
</dbReference>
<dbReference type="PROSITE" id="PS50066">
    <property type="entry name" value="MADS_BOX_2"/>
    <property type="match status" value="1"/>
</dbReference>
<protein>
    <recommendedName>
        <fullName evidence="6">MADS-box domain-containing protein</fullName>
    </recommendedName>
</protein>